<dbReference type="Pfam" id="PF13767">
    <property type="entry name" value="DUF4168"/>
    <property type="match status" value="1"/>
</dbReference>
<dbReference type="InterPro" id="IPR025433">
    <property type="entry name" value="DUF4168"/>
</dbReference>
<gene>
    <name evidence="4" type="ORF">CKO31_15455</name>
</gene>
<keyword evidence="5" id="KW-1185">Reference proteome</keyword>
<feature type="region of interest" description="Disordered" evidence="1">
    <location>
        <begin position="78"/>
        <end position="100"/>
    </location>
</feature>
<accession>A0ABS1CJM2</accession>
<feature type="region of interest" description="Disordered" evidence="1">
    <location>
        <begin position="25"/>
        <end position="45"/>
    </location>
</feature>
<protein>
    <recommendedName>
        <fullName evidence="3">DUF4168 domain-containing protein</fullName>
    </recommendedName>
</protein>
<name>A0ABS1CJM2_9GAMM</name>
<organism evidence="4 5">
    <name type="scientific">Thiohalocapsa halophila</name>
    <dbReference type="NCBI Taxonomy" id="69359"/>
    <lineage>
        <taxon>Bacteria</taxon>
        <taxon>Pseudomonadati</taxon>
        <taxon>Pseudomonadota</taxon>
        <taxon>Gammaproteobacteria</taxon>
        <taxon>Chromatiales</taxon>
        <taxon>Chromatiaceae</taxon>
        <taxon>Thiohalocapsa</taxon>
    </lineage>
</organism>
<feature type="compositionally biased region" description="Gly residues" evidence="1">
    <location>
        <begin position="25"/>
        <end position="35"/>
    </location>
</feature>
<evidence type="ECO:0000256" key="2">
    <source>
        <dbReference type="SAM" id="SignalP"/>
    </source>
</evidence>
<keyword evidence="2" id="KW-0732">Signal</keyword>
<comment type="caution">
    <text evidence="4">The sequence shown here is derived from an EMBL/GenBank/DDBJ whole genome shotgun (WGS) entry which is preliminary data.</text>
</comment>
<feature type="signal peptide" evidence="2">
    <location>
        <begin position="1"/>
        <end position="26"/>
    </location>
</feature>
<proteinExistence type="predicted"/>
<dbReference type="RefSeq" id="WP_200239345.1">
    <property type="nucleotide sequence ID" value="NZ_NRRV01000039.1"/>
</dbReference>
<feature type="compositionally biased region" description="Low complexity" evidence="1">
    <location>
        <begin position="36"/>
        <end position="45"/>
    </location>
</feature>
<dbReference type="Proteomes" id="UP000748752">
    <property type="component" value="Unassembled WGS sequence"/>
</dbReference>
<reference evidence="4 5" key="1">
    <citation type="journal article" date="2020" name="Microorganisms">
        <title>Osmotic Adaptation and Compatible Solute Biosynthesis of Phototrophic Bacteria as Revealed from Genome Analyses.</title>
        <authorList>
            <person name="Imhoff J.F."/>
            <person name="Rahn T."/>
            <person name="Kunzel S."/>
            <person name="Keller A."/>
            <person name="Neulinger S.C."/>
        </authorList>
    </citation>
    <scope>NUCLEOTIDE SEQUENCE [LARGE SCALE GENOMIC DNA]</scope>
    <source>
        <strain evidence="4 5">DSM 6210</strain>
    </source>
</reference>
<feature type="chain" id="PRO_5046542633" description="DUF4168 domain-containing protein" evidence="2">
    <location>
        <begin position="27"/>
        <end position="134"/>
    </location>
</feature>
<sequence length="134" mass="13893">MKTTFAKPAAAATLAALFAFGGGVSAQQQGTGGDPAAGAGAQPSAPVNVDDATLSEFADAYLSVQEIRQDLSDKLAEAPDRAAAQTMQREAQDEMAQAVKDSGVSVQEYNDIAVGLQNDPQLAQRVKEAIDQVR</sequence>
<evidence type="ECO:0000313" key="5">
    <source>
        <dbReference type="Proteomes" id="UP000748752"/>
    </source>
</evidence>
<feature type="domain" description="DUF4168" evidence="3">
    <location>
        <begin position="51"/>
        <end position="126"/>
    </location>
</feature>
<evidence type="ECO:0000259" key="3">
    <source>
        <dbReference type="Pfam" id="PF13767"/>
    </source>
</evidence>
<evidence type="ECO:0000256" key="1">
    <source>
        <dbReference type="SAM" id="MobiDB-lite"/>
    </source>
</evidence>
<evidence type="ECO:0000313" key="4">
    <source>
        <dbReference type="EMBL" id="MBK1632110.1"/>
    </source>
</evidence>
<dbReference type="EMBL" id="NRRV01000039">
    <property type="protein sequence ID" value="MBK1632110.1"/>
    <property type="molecule type" value="Genomic_DNA"/>
</dbReference>